<evidence type="ECO:0000256" key="8">
    <source>
        <dbReference type="SAM" id="Phobius"/>
    </source>
</evidence>
<keyword evidence="4" id="KW-0551">Lipid droplet</keyword>
<evidence type="ECO:0000313" key="9">
    <source>
        <dbReference type="EMBL" id="KVI10292.1"/>
    </source>
</evidence>
<dbReference type="Proteomes" id="UP000243975">
    <property type="component" value="Unassembled WGS sequence"/>
</dbReference>
<keyword evidence="7 8" id="KW-0472">Membrane</keyword>
<reference evidence="9 10" key="1">
    <citation type="journal article" date="2016" name="Sci. Rep.">
        <title>The genome sequence of the outbreeding globe artichoke constructed de novo incorporating a phase-aware low-pass sequencing strategy of F1 progeny.</title>
        <authorList>
            <person name="Scaglione D."/>
            <person name="Reyes-Chin-Wo S."/>
            <person name="Acquadro A."/>
            <person name="Froenicke L."/>
            <person name="Portis E."/>
            <person name="Beitel C."/>
            <person name="Tirone M."/>
            <person name="Mauro R."/>
            <person name="Lo Monaco A."/>
            <person name="Mauromicale G."/>
            <person name="Faccioli P."/>
            <person name="Cattivelli L."/>
            <person name="Rieseberg L."/>
            <person name="Michelmore R."/>
            <person name="Lanteri S."/>
        </authorList>
    </citation>
    <scope>NUCLEOTIDE SEQUENCE [LARGE SCALE GENOMIC DNA]</scope>
    <source>
        <strain evidence="9">2C</strain>
    </source>
</reference>
<protein>
    <submittedName>
        <fullName evidence="9">Oleosin</fullName>
    </submittedName>
</protein>
<evidence type="ECO:0000256" key="7">
    <source>
        <dbReference type="ARBA" id="ARBA00023136"/>
    </source>
</evidence>
<organism evidence="9 10">
    <name type="scientific">Cynara cardunculus var. scolymus</name>
    <name type="common">Globe artichoke</name>
    <name type="synonym">Cynara scolymus</name>
    <dbReference type="NCBI Taxonomy" id="59895"/>
    <lineage>
        <taxon>Eukaryota</taxon>
        <taxon>Viridiplantae</taxon>
        <taxon>Streptophyta</taxon>
        <taxon>Embryophyta</taxon>
        <taxon>Tracheophyta</taxon>
        <taxon>Spermatophyta</taxon>
        <taxon>Magnoliopsida</taxon>
        <taxon>eudicotyledons</taxon>
        <taxon>Gunneridae</taxon>
        <taxon>Pentapetalae</taxon>
        <taxon>asterids</taxon>
        <taxon>campanulids</taxon>
        <taxon>Asterales</taxon>
        <taxon>Asteraceae</taxon>
        <taxon>Carduoideae</taxon>
        <taxon>Cardueae</taxon>
        <taxon>Carduinae</taxon>
        <taxon>Cynara</taxon>
    </lineage>
</organism>
<keyword evidence="6 8" id="KW-1133">Transmembrane helix</keyword>
<sequence length="152" mass="16207">MGTLETRLDTADPRRSDQITGKTMLFSALVAIAVAGPLIVLMAISFCATMILFLVTAPLFVIFSPLLLAAGFVVAAAMVGLGMAAVMAIAGLAALRWVFLSFNGDAGKVIRDKVVELGERIKYAGNGWVSHLNQKVQSSPENWSARRSLIVK</sequence>
<evidence type="ECO:0000256" key="5">
    <source>
        <dbReference type="ARBA" id="ARBA00022692"/>
    </source>
</evidence>
<evidence type="ECO:0000256" key="3">
    <source>
        <dbReference type="ARBA" id="ARBA00010858"/>
    </source>
</evidence>
<evidence type="ECO:0000256" key="4">
    <source>
        <dbReference type="ARBA" id="ARBA00022677"/>
    </source>
</evidence>
<keyword evidence="5 8" id="KW-0812">Transmembrane</keyword>
<accession>A0A118K684</accession>
<evidence type="ECO:0000256" key="6">
    <source>
        <dbReference type="ARBA" id="ARBA00022989"/>
    </source>
</evidence>
<dbReference type="InterPro" id="IPR000136">
    <property type="entry name" value="Oleosin"/>
</dbReference>
<dbReference type="PANTHER" id="PTHR33203">
    <property type="entry name" value="OLEOSIN"/>
    <property type="match status" value="1"/>
</dbReference>
<comment type="caution">
    <text evidence="9">The sequence shown here is derived from an EMBL/GenBank/DDBJ whole genome shotgun (WGS) entry which is preliminary data.</text>
</comment>
<gene>
    <name evidence="9" type="ORF">Ccrd_011301</name>
</gene>
<proteinExistence type="inferred from homology"/>
<dbReference type="PANTHER" id="PTHR33203:SF37">
    <property type="entry name" value="GLYCINE-RICH PROTEIN _ OLEOSIN"/>
    <property type="match status" value="1"/>
</dbReference>
<feature type="transmembrane region" description="Helical" evidence="8">
    <location>
        <begin position="66"/>
        <end position="95"/>
    </location>
</feature>
<evidence type="ECO:0000256" key="2">
    <source>
        <dbReference type="ARBA" id="ARBA00004502"/>
    </source>
</evidence>
<comment type="subcellular location">
    <subcellularLocation>
        <location evidence="2">Lipid droplet</location>
    </subcellularLocation>
    <subcellularLocation>
        <location evidence="1">Membrane</location>
        <topology evidence="1">Multi-pass membrane protein</topology>
    </subcellularLocation>
</comment>
<dbReference type="Gramene" id="KVI10292">
    <property type="protein sequence ID" value="KVI10292"/>
    <property type="gene ID" value="Ccrd_011301"/>
</dbReference>
<name>A0A118K684_CYNCS</name>
<evidence type="ECO:0000256" key="1">
    <source>
        <dbReference type="ARBA" id="ARBA00004141"/>
    </source>
</evidence>
<feature type="transmembrane region" description="Helical" evidence="8">
    <location>
        <begin position="24"/>
        <end position="54"/>
    </location>
</feature>
<dbReference type="AlphaFoldDB" id="A0A118K684"/>
<dbReference type="EMBL" id="LEKV01001024">
    <property type="protein sequence ID" value="KVI10292.1"/>
    <property type="molecule type" value="Genomic_DNA"/>
</dbReference>
<comment type="similarity">
    <text evidence="3">Belongs to the oleosin family.</text>
</comment>
<evidence type="ECO:0000313" key="10">
    <source>
        <dbReference type="Proteomes" id="UP000243975"/>
    </source>
</evidence>
<dbReference type="GO" id="GO:0019915">
    <property type="term" value="P:lipid storage"/>
    <property type="evidence" value="ECO:0007669"/>
    <property type="project" value="TreeGrafter"/>
</dbReference>
<dbReference type="Pfam" id="PF01277">
    <property type="entry name" value="Oleosin"/>
    <property type="match status" value="1"/>
</dbReference>
<dbReference type="GO" id="GO:0016020">
    <property type="term" value="C:membrane"/>
    <property type="evidence" value="ECO:0007669"/>
    <property type="project" value="UniProtKB-SubCell"/>
</dbReference>
<keyword evidence="10" id="KW-1185">Reference proteome</keyword>
<dbReference type="GO" id="GO:0012511">
    <property type="term" value="C:monolayer-surrounded lipid storage body"/>
    <property type="evidence" value="ECO:0007669"/>
    <property type="project" value="InterPro"/>
</dbReference>
<dbReference type="GO" id="GO:0009791">
    <property type="term" value="P:post-embryonic development"/>
    <property type="evidence" value="ECO:0007669"/>
    <property type="project" value="UniProtKB-ARBA"/>
</dbReference>
<dbReference type="GO" id="GO:0048608">
    <property type="term" value="P:reproductive structure development"/>
    <property type="evidence" value="ECO:0007669"/>
    <property type="project" value="UniProtKB-ARBA"/>
</dbReference>